<organism evidence="3 4">
    <name type="scientific">Xylaria hypoxylon</name>
    <dbReference type="NCBI Taxonomy" id="37992"/>
    <lineage>
        <taxon>Eukaryota</taxon>
        <taxon>Fungi</taxon>
        <taxon>Dikarya</taxon>
        <taxon>Ascomycota</taxon>
        <taxon>Pezizomycotina</taxon>
        <taxon>Sordariomycetes</taxon>
        <taxon>Xylariomycetidae</taxon>
        <taxon>Xylariales</taxon>
        <taxon>Xylariaceae</taxon>
        <taxon>Xylaria</taxon>
    </lineage>
</organism>
<gene>
    <name evidence="3" type="ORF">E0Z10_g5473</name>
</gene>
<keyword evidence="4" id="KW-1185">Reference proteome</keyword>
<evidence type="ECO:0000256" key="2">
    <source>
        <dbReference type="SAM" id="Phobius"/>
    </source>
</evidence>
<dbReference type="AlphaFoldDB" id="A0A4Z0YVS0"/>
<keyword evidence="2" id="KW-0472">Membrane</keyword>
<name>A0A4Z0YVS0_9PEZI</name>
<feature type="region of interest" description="Disordered" evidence="1">
    <location>
        <begin position="157"/>
        <end position="210"/>
    </location>
</feature>
<comment type="caution">
    <text evidence="3">The sequence shown here is derived from an EMBL/GenBank/DDBJ whole genome shotgun (WGS) entry which is preliminary data.</text>
</comment>
<evidence type="ECO:0000313" key="3">
    <source>
        <dbReference type="EMBL" id="TGJ83265.1"/>
    </source>
</evidence>
<proteinExistence type="predicted"/>
<dbReference type="STRING" id="37992.A0A4Z0YVS0"/>
<reference evidence="3 4" key="1">
    <citation type="submission" date="2019-03" db="EMBL/GenBank/DDBJ databases">
        <title>Draft genome sequence of Xylaria hypoxylon DSM 108379, a ubiquitous saprotrophic-parasitic fungi on hardwood.</title>
        <authorList>
            <person name="Buettner E."/>
            <person name="Leonhardt S."/>
            <person name="Gebauer A.M."/>
            <person name="Liers C."/>
            <person name="Hofrichter M."/>
            <person name="Kellner H."/>
        </authorList>
    </citation>
    <scope>NUCLEOTIDE SEQUENCE [LARGE SCALE GENOMIC DNA]</scope>
    <source>
        <strain evidence="3 4">DSM 108379</strain>
    </source>
</reference>
<dbReference type="EMBL" id="SKBN01000099">
    <property type="protein sequence ID" value="TGJ83265.1"/>
    <property type="molecule type" value="Genomic_DNA"/>
</dbReference>
<feature type="compositionally biased region" description="Basic and acidic residues" evidence="1">
    <location>
        <begin position="160"/>
        <end position="171"/>
    </location>
</feature>
<keyword evidence="2" id="KW-0812">Transmembrane</keyword>
<sequence length="894" mass="100505">MAEGKARAGGDYFPLTREISPMIVPPLQLELKAKPSTSKPVQSLTPRGQRFIKLAGPALSTIASSRLAKSQDDLQTPGSASAMRSCMKKNRRASVDFVDFIGGLPPRMGRRDKDRLRLSLTKQIENEVLDLNAQSHDTTSSTIEGILAQYDGRTSSLKAENGKSREYRVKTELSISQPPQGSLPEAPPTNMQSTSNVRQSEYDSPVPDSSITDSQHLLDAEAQAHELEEARRALVPLPLKIVQPRHGIEIPREQHHDTLNNKGAFIVYKGEPRSYNPFVNRKDECYKTYLQPPMERDISQKLRRASGYAEHGASASYSPHVDEDLVLRQERPQGKIFSQSSLPTVTPGEKPLRHIKVVIGREPVIRHNNQDHNCLRVDAEDGDWVTEATSDAGFGFTPSPLPGRHLTGGPKKAGSSLADYSDDDCEDMADRFGSHERIIQHLGGDDQYKSYNVRRSNGSKFAVLLPRRYNALPDNVGRRWGSTTQQEAGQFRHQILRKGTNPYREVSSKRSETSGRLFFDFDQNAPPRYEFRDSISEYEPATASSKANCGTQKYDTNGSLLSPVSYLREENRPSTTDAHFEQSADFDADRNASDRFSQPNKACQARLRSQDTRFSIDELNRRKQLEEVDKRRFASASSYYDPPSANSVRSKFNFELLPLNLAQQKNKRQRNSGETNETETTTARLKRKQSVRSINPETSPLEPPTKVFFTSPELSLNFSSPNWQTRNLDPEDTPTPFAMGRLNRAASGPSRKYRKVSSLGFTDNSSSLSTQSVTRRLCYNKWERRLEQAENRPWRKPRPGLIAPDDYVSDRADSARQSCFCLLVILSILPFVGVLALSGAFSEAFKWATRGEVDRLTTRQRRFIKWMLLAECILYTGGVVTVVVYFAVKGKAQN</sequence>
<feature type="region of interest" description="Disordered" evidence="1">
    <location>
        <begin position="395"/>
        <end position="419"/>
    </location>
</feature>
<dbReference type="Proteomes" id="UP000297716">
    <property type="component" value="Unassembled WGS sequence"/>
</dbReference>
<evidence type="ECO:0000256" key="1">
    <source>
        <dbReference type="SAM" id="MobiDB-lite"/>
    </source>
</evidence>
<feature type="transmembrane region" description="Helical" evidence="2">
    <location>
        <begin position="866"/>
        <end position="888"/>
    </location>
</feature>
<accession>A0A4Z0YVS0</accession>
<feature type="compositionally biased region" description="Polar residues" evidence="1">
    <location>
        <begin position="189"/>
        <end position="199"/>
    </location>
</feature>
<feature type="region of interest" description="Disordered" evidence="1">
    <location>
        <begin position="663"/>
        <end position="706"/>
    </location>
</feature>
<dbReference type="OrthoDB" id="5353066at2759"/>
<feature type="transmembrane region" description="Helical" evidence="2">
    <location>
        <begin position="822"/>
        <end position="845"/>
    </location>
</feature>
<evidence type="ECO:0000313" key="4">
    <source>
        <dbReference type="Proteomes" id="UP000297716"/>
    </source>
</evidence>
<keyword evidence="2" id="KW-1133">Transmembrane helix</keyword>
<protein>
    <submittedName>
        <fullName evidence="3">Uncharacterized protein</fullName>
    </submittedName>
</protein>